<dbReference type="OrthoDB" id="10345621at2759"/>
<sequence length="85" mass="9650">MRACHIFEIFEKTLKPTGYLSLDRLQNIGHSLTQNSSYDGGYLDAFNETILEAAWAVEPFIGNHLYGVKLEDVLWFGKTKVTVVK</sequence>
<dbReference type="AlphaFoldDB" id="A0A2J6RH02"/>
<reference evidence="1 2" key="1">
    <citation type="submission" date="2016-04" db="EMBL/GenBank/DDBJ databases">
        <title>A degradative enzymes factory behind the ericoid mycorrhizal symbiosis.</title>
        <authorList>
            <consortium name="DOE Joint Genome Institute"/>
            <person name="Martino E."/>
            <person name="Morin E."/>
            <person name="Grelet G."/>
            <person name="Kuo A."/>
            <person name="Kohler A."/>
            <person name="Daghino S."/>
            <person name="Barry K."/>
            <person name="Choi C."/>
            <person name="Cichocki N."/>
            <person name="Clum A."/>
            <person name="Copeland A."/>
            <person name="Hainaut M."/>
            <person name="Haridas S."/>
            <person name="Labutti K."/>
            <person name="Lindquist E."/>
            <person name="Lipzen A."/>
            <person name="Khouja H.-R."/>
            <person name="Murat C."/>
            <person name="Ohm R."/>
            <person name="Olson A."/>
            <person name="Spatafora J."/>
            <person name="Veneault-Fourrey C."/>
            <person name="Henrissat B."/>
            <person name="Grigoriev I."/>
            <person name="Martin F."/>
            <person name="Perotto S."/>
        </authorList>
    </citation>
    <scope>NUCLEOTIDE SEQUENCE [LARGE SCALE GENOMIC DNA]</scope>
    <source>
        <strain evidence="1 2">F</strain>
    </source>
</reference>
<organism evidence="1 2">
    <name type="scientific">Hyaloscypha variabilis (strain UAMH 11265 / GT02V1 / F)</name>
    <name type="common">Meliniomyces variabilis</name>
    <dbReference type="NCBI Taxonomy" id="1149755"/>
    <lineage>
        <taxon>Eukaryota</taxon>
        <taxon>Fungi</taxon>
        <taxon>Dikarya</taxon>
        <taxon>Ascomycota</taxon>
        <taxon>Pezizomycotina</taxon>
        <taxon>Leotiomycetes</taxon>
        <taxon>Helotiales</taxon>
        <taxon>Hyaloscyphaceae</taxon>
        <taxon>Hyaloscypha</taxon>
        <taxon>Hyaloscypha variabilis</taxon>
    </lineage>
</organism>
<protein>
    <submittedName>
        <fullName evidence="1">Uncharacterized protein</fullName>
    </submittedName>
</protein>
<accession>A0A2J6RH02</accession>
<proteinExistence type="predicted"/>
<evidence type="ECO:0000313" key="2">
    <source>
        <dbReference type="Proteomes" id="UP000235786"/>
    </source>
</evidence>
<evidence type="ECO:0000313" key="1">
    <source>
        <dbReference type="EMBL" id="PMD37780.1"/>
    </source>
</evidence>
<dbReference type="Proteomes" id="UP000235786">
    <property type="component" value="Unassembled WGS sequence"/>
</dbReference>
<keyword evidence="2" id="KW-1185">Reference proteome</keyword>
<gene>
    <name evidence="1" type="ORF">L207DRAFT_81117</name>
</gene>
<name>A0A2J6RH02_HYAVF</name>
<dbReference type="EMBL" id="KZ613949">
    <property type="protein sequence ID" value="PMD37780.1"/>
    <property type="molecule type" value="Genomic_DNA"/>
</dbReference>